<dbReference type="GO" id="GO:0005829">
    <property type="term" value="C:cytosol"/>
    <property type="evidence" value="ECO:0007669"/>
    <property type="project" value="TreeGrafter"/>
</dbReference>
<dbReference type="Gene3D" id="2.60.40.640">
    <property type="match status" value="1"/>
</dbReference>
<feature type="domain" description="Arrestin C-terminal-like" evidence="2">
    <location>
        <begin position="170"/>
        <end position="327"/>
    </location>
</feature>
<comment type="caution">
    <text evidence="3">The sequence shown here is derived from an EMBL/GenBank/DDBJ whole genome shotgun (WGS) entry which is preliminary data.</text>
</comment>
<dbReference type="InterPro" id="IPR011022">
    <property type="entry name" value="Arrestin_C-like"/>
</dbReference>
<evidence type="ECO:0000313" key="4">
    <source>
        <dbReference type="Proteomes" id="UP000234275"/>
    </source>
</evidence>
<proteinExistence type="inferred from homology"/>
<comment type="similarity">
    <text evidence="1">Belongs to the arrestin family.</text>
</comment>
<reference evidence="3 4" key="1">
    <citation type="submission" date="2016-12" db="EMBL/GenBank/DDBJ databases">
        <title>The genomes of Aspergillus section Nigri reveals drivers in fungal speciation.</title>
        <authorList>
            <consortium name="DOE Joint Genome Institute"/>
            <person name="Vesth T.C."/>
            <person name="Nybo J."/>
            <person name="Theobald S."/>
            <person name="Brandl J."/>
            <person name="Frisvad J.C."/>
            <person name="Nielsen K.F."/>
            <person name="Lyhne E.K."/>
            <person name="Kogle M.E."/>
            <person name="Kuo A."/>
            <person name="Riley R."/>
            <person name="Clum A."/>
            <person name="Nolan M."/>
            <person name="Lipzen A."/>
            <person name="Salamov A."/>
            <person name="Henrissat B."/>
            <person name="Wiebenga A."/>
            <person name="De Vries R.P."/>
            <person name="Grigoriev I.V."/>
            <person name="Mortensen U.H."/>
            <person name="Andersen M.R."/>
            <person name="Baker S.E."/>
        </authorList>
    </citation>
    <scope>NUCLEOTIDE SEQUENCE [LARGE SCALE GENOMIC DNA]</scope>
    <source>
        <strain evidence="3 4">IBT 23096</strain>
    </source>
</reference>
<dbReference type="SUPFAM" id="SSF81296">
    <property type="entry name" value="E set domains"/>
    <property type="match status" value="1"/>
</dbReference>
<evidence type="ECO:0000259" key="2">
    <source>
        <dbReference type="SMART" id="SM01017"/>
    </source>
</evidence>
<dbReference type="RefSeq" id="XP_024698703.1">
    <property type="nucleotide sequence ID" value="XM_024855230.1"/>
</dbReference>
<dbReference type="STRING" id="1392250.A0A2I2FS01"/>
<dbReference type="GO" id="GO:0005886">
    <property type="term" value="C:plasma membrane"/>
    <property type="evidence" value="ECO:0007669"/>
    <property type="project" value="TreeGrafter"/>
</dbReference>
<dbReference type="OrthoDB" id="2333384at2759"/>
<evidence type="ECO:0000313" key="3">
    <source>
        <dbReference type="EMBL" id="PLB43401.1"/>
    </source>
</evidence>
<dbReference type="SMART" id="SM01017">
    <property type="entry name" value="Arrestin_C"/>
    <property type="match status" value="1"/>
</dbReference>
<dbReference type="Pfam" id="PF02752">
    <property type="entry name" value="Arrestin_C"/>
    <property type="match status" value="1"/>
</dbReference>
<dbReference type="PANTHER" id="PTHR11188">
    <property type="entry name" value="ARRESTIN DOMAIN CONTAINING PROTEIN"/>
    <property type="match status" value="1"/>
</dbReference>
<gene>
    <name evidence="3" type="ORF">P170DRAFT_514626</name>
</gene>
<keyword evidence="4" id="KW-1185">Reference proteome</keyword>
<accession>A0A2I2FS01</accession>
<dbReference type="PANTHER" id="PTHR11188:SF17">
    <property type="entry name" value="FI21816P1"/>
    <property type="match status" value="1"/>
</dbReference>
<protein>
    <recommendedName>
        <fullName evidence="2">Arrestin C-terminal-like domain-containing protein</fullName>
    </recommendedName>
</protein>
<name>A0A2I2FS01_9EURO</name>
<dbReference type="InterPro" id="IPR014756">
    <property type="entry name" value="Ig_E-set"/>
</dbReference>
<dbReference type="AlphaFoldDB" id="A0A2I2FS01"/>
<dbReference type="VEuPathDB" id="FungiDB:P170DRAFT_514626"/>
<dbReference type="GO" id="GO:0031625">
    <property type="term" value="F:ubiquitin protein ligase binding"/>
    <property type="evidence" value="ECO:0007669"/>
    <property type="project" value="TreeGrafter"/>
</dbReference>
<dbReference type="EMBL" id="MSFO01000011">
    <property type="protein sequence ID" value="PLB43401.1"/>
    <property type="molecule type" value="Genomic_DNA"/>
</dbReference>
<dbReference type="Proteomes" id="UP000234275">
    <property type="component" value="Unassembled WGS sequence"/>
</dbReference>
<sequence length="413" mass="45939">MVFSANGICCSLRLDQSRVFLPSTQQTETKPSISGTLCLSLSGDTPIRGISVQVKGQTKLPFQEGIISSTSHEEVTFVRSQTLASSKKMASFILPAGKYEFPFDVPLDPNMHETIAGPNHEYHSYKVYGIIERRFYRNHVVSEPIRIYRPAVEDSSVILLSDPRVAEDLSEATIPYSISIPHKKIPFGSTFPVNFWMAPLNKGLKMKSINLAVVEKHSIKIEAPAAYATRYGVRHLTSAKDHILFTEHHEEHEDDYLAPASEWYDIEWSTTKAVSLPKSLNECTQRVKSNHIQIHHELVFTVELLHAEGRRTLIRGSLPFSIVMLPELNTPDGAVCGFTLEQFLHDYDSPPPLYGAHTSDPMLTGNLAGVESSSEGQNESLTAPADLPWAPCYDLIFGCSPDYETLSLPQGLV</sequence>
<dbReference type="GeneID" id="36562936"/>
<evidence type="ECO:0000256" key="1">
    <source>
        <dbReference type="ARBA" id="ARBA00005298"/>
    </source>
</evidence>
<dbReference type="GO" id="GO:0030674">
    <property type="term" value="F:protein-macromolecule adaptor activity"/>
    <property type="evidence" value="ECO:0007669"/>
    <property type="project" value="TreeGrafter"/>
</dbReference>
<dbReference type="InterPro" id="IPR050357">
    <property type="entry name" value="Arrestin_domain-protein"/>
</dbReference>
<organism evidence="3 4">
    <name type="scientific">Aspergillus steynii IBT 23096</name>
    <dbReference type="NCBI Taxonomy" id="1392250"/>
    <lineage>
        <taxon>Eukaryota</taxon>
        <taxon>Fungi</taxon>
        <taxon>Dikarya</taxon>
        <taxon>Ascomycota</taxon>
        <taxon>Pezizomycotina</taxon>
        <taxon>Eurotiomycetes</taxon>
        <taxon>Eurotiomycetidae</taxon>
        <taxon>Eurotiales</taxon>
        <taxon>Aspergillaceae</taxon>
        <taxon>Aspergillus</taxon>
        <taxon>Aspergillus subgen. Circumdati</taxon>
    </lineage>
</organism>
<dbReference type="InterPro" id="IPR014752">
    <property type="entry name" value="Arrestin-like_C"/>
</dbReference>
<dbReference type="GO" id="GO:0070086">
    <property type="term" value="P:ubiquitin-dependent endocytosis"/>
    <property type="evidence" value="ECO:0007669"/>
    <property type="project" value="TreeGrafter"/>
</dbReference>